<reference evidence="3" key="1">
    <citation type="submission" date="2021-01" db="EMBL/GenBank/DDBJ databases">
        <authorList>
            <person name="Corre E."/>
            <person name="Pelletier E."/>
            <person name="Niang G."/>
            <person name="Scheremetjew M."/>
            <person name="Finn R."/>
            <person name="Kale V."/>
            <person name="Holt S."/>
            <person name="Cochrane G."/>
            <person name="Meng A."/>
            <person name="Brown T."/>
            <person name="Cohen L."/>
        </authorList>
    </citation>
    <scope>NUCLEOTIDE SEQUENCE</scope>
    <source>
        <strain evidence="3">CCMP2084</strain>
    </source>
</reference>
<dbReference type="PANTHER" id="PTHR23248">
    <property type="entry name" value="PHOSPHOLIPID SCRAMBLASE-RELATED"/>
    <property type="match status" value="1"/>
</dbReference>
<organism evidence="3">
    <name type="scientific">Attheya septentrionalis</name>
    <dbReference type="NCBI Taxonomy" id="420275"/>
    <lineage>
        <taxon>Eukaryota</taxon>
        <taxon>Sar</taxon>
        <taxon>Stramenopiles</taxon>
        <taxon>Ochrophyta</taxon>
        <taxon>Bacillariophyta</taxon>
        <taxon>Coscinodiscophyceae</taxon>
        <taxon>Chaetocerotophycidae</taxon>
        <taxon>Chaetocerotales</taxon>
        <taxon>Attheyaceae</taxon>
        <taxon>Attheya</taxon>
    </lineage>
</organism>
<dbReference type="GO" id="GO:0005886">
    <property type="term" value="C:plasma membrane"/>
    <property type="evidence" value="ECO:0007669"/>
    <property type="project" value="TreeGrafter"/>
</dbReference>
<gene>
    <name evidence="3" type="ORF">ASEP1449_LOCUS6039</name>
</gene>
<dbReference type="GO" id="GO:0017128">
    <property type="term" value="F:phospholipid scramblase activity"/>
    <property type="evidence" value="ECO:0007669"/>
    <property type="project" value="InterPro"/>
</dbReference>
<dbReference type="EMBL" id="HBHQ01008952">
    <property type="protein sequence ID" value="CAD9814214.1"/>
    <property type="molecule type" value="Transcribed_RNA"/>
</dbReference>
<dbReference type="PANTHER" id="PTHR23248:SF9">
    <property type="entry name" value="PHOSPHOLIPID SCRAMBLASE"/>
    <property type="match status" value="1"/>
</dbReference>
<dbReference type="AlphaFoldDB" id="A0A7S2XL48"/>
<evidence type="ECO:0000256" key="1">
    <source>
        <dbReference type="ARBA" id="ARBA00005350"/>
    </source>
</evidence>
<protein>
    <recommendedName>
        <fullName evidence="2">Phospholipid scramblase</fullName>
    </recommendedName>
</protein>
<comment type="similarity">
    <text evidence="1 2">Belongs to the phospholipid scramblase family.</text>
</comment>
<evidence type="ECO:0000256" key="2">
    <source>
        <dbReference type="RuleBase" id="RU363116"/>
    </source>
</evidence>
<proteinExistence type="inferred from homology"/>
<accession>A0A7S2XL48</accession>
<sequence length="350" mass="38645">MTFVDEKLDAPVAVVDSIDVEESNVMKPQVTALIDEATASVLAGIDEFYIQQRIRWGEAITQGCIEQKNIYDVFDKTSNTKVMEIQEESNDLSRCCCAPNHSFFAQFFLVDEVGNRVGTPVMTMEREGCDCCGGPCPKPFIGCWACKPQCADKATLYSGDLASGGAIAGEFKGNRERTQLIGETVQPLGGGGFKPILQIMDRDDTSTENTKMFAATRGPTFFGGCSELCCDTKFGISQAKDGMEVPELKQLSFGDYATITKSKPKSITGALREMFTDSDLYEVHFKITEVSPQQKANVLAAMVITDYMFFERDNDMCAYRDDTIIITVCNCFCYGCVCPCNLYIPTKYNN</sequence>
<dbReference type="Pfam" id="PF03803">
    <property type="entry name" value="Scramblase"/>
    <property type="match status" value="2"/>
</dbReference>
<dbReference type="InterPro" id="IPR005552">
    <property type="entry name" value="Scramblase"/>
</dbReference>
<name>A0A7S2XL48_9STRA</name>
<evidence type="ECO:0000313" key="3">
    <source>
        <dbReference type="EMBL" id="CAD9814214.1"/>
    </source>
</evidence>